<accession>A0ABR4GN72</accession>
<dbReference type="Pfam" id="PF05705">
    <property type="entry name" value="DUF829"/>
    <property type="match status" value="1"/>
</dbReference>
<dbReference type="PANTHER" id="PTHR12265:SF36">
    <property type="entry name" value="P450, PUTATIVE (EUROFUNG)-RELATED"/>
    <property type="match status" value="1"/>
</dbReference>
<dbReference type="EMBL" id="JBFTWV010000003">
    <property type="protein sequence ID" value="KAL2800509.1"/>
    <property type="molecule type" value="Genomic_DNA"/>
</dbReference>
<keyword evidence="1" id="KW-0472">Membrane</keyword>
<evidence type="ECO:0008006" key="4">
    <source>
        <dbReference type="Google" id="ProtNLM"/>
    </source>
</evidence>
<evidence type="ECO:0000256" key="1">
    <source>
        <dbReference type="SAM" id="Phobius"/>
    </source>
</evidence>
<evidence type="ECO:0000313" key="3">
    <source>
        <dbReference type="Proteomes" id="UP001610563"/>
    </source>
</evidence>
<dbReference type="PANTHER" id="PTHR12265">
    <property type="entry name" value="TRANSMEMBRANE PROTEIN 53"/>
    <property type="match status" value="1"/>
</dbReference>
<sequence length="284" mass="31217">MSTSSPPTIPLTKLSPQIFLSDPPDFKPSNKLIILSLFMNAPLRISQKYIAHYRRLAPHTQILVLTSSTSDIILPPNQKGRCQELAPALEVLSASLAAQASTSKATGDSKELSIHIHLFSNGGVYSTTSLLQSYRSATGHALPITSIILDSAPGIPGFVGGMRSFSAMLPRNIIFRSLGQISFLAILSFLWVISCLGFVDSVTAGRRAMNEKGLIGGQPKRVYIYSNEDKMVDWEDVEEHAKEAEENGWEVQMERFEGSGHVDHMRRDEGRYWGIVEGCLGLRA</sequence>
<dbReference type="Proteomes" id="UP001610563">
    <property type="component" value="Unassembled WGS sequence"/>
</dbReference>
<evidence type="ECO:0000313" key="2">
    <source>
        <dbReference type="EMBL" id="KAL2800509.1"/>
    </source>
</evidence>
<feature type="transmembrane region" description="Helical" evidence="1">
    <location>
        <begin position="178"/>
        <end position="199"/>
    </location>
</feature>
<keyword evidence="1" id="KW-1133">Transmembrane helix</keyword>
<keyword evidence="3" id="KW-1185">Reference proteome</keyword>
<protein>
    <recommendedName>
        <fullName evidence="4">Indole-diterpene biosynthesis protein PaxU</fullName>
    </recommendedName>
</protein>
<organism evidence="2 3">
    <name type="scientific">Aspergillus keveii</name>
    <dbReference type="NCBI Taxonomy" id="714993"/>
    <lineage>
        <taxon>Eukaryota</taxon>
        <taxon>Fungi</taxon>
        <taxon>Dikarya</taxon>
        <taxon>Ascomycota</taxon>
        <taxon>Pezizomycotina</taxon>
        <taxon>Eurotiomycetes</taxon>
        <taxon>Eurotiomycetidae</taxon>
        <taxon>Eurotiales</taxon>
        <taxon>Aspergillaceae</taxon>
        <taxon>Aspergillus</taxon>
        <taxon>Aspergillus subgen. Nidulantes</taxon>
    </lineage>
</organism>
<dbReference type="SUPFAM" id="SSF53474">
    <property type="entry name" value="alpha/beta-Hydrolases"/>
    <property type="match status" value="1"/>
</dbReference>
<keyword evidence="1" id="KW-0812">Transmembrane</keyword>
<dbReference type="InterPro" id="IPR008547">
    <property type="entry name" value="DUF829_TMEM53"/>
</dbReference>
<gene>
    <name evidence="2" type="ORF">BJX66DRAFT_149925</name>
</gene>
<proteinExistence type="predicted"/>
<name>A0ABR4GN72_9EURO</name>
<comment type="caution">
    <text evidence="2">The sequence shown here is derived from an EMBL/GenBank/DDBJ whole genome shotgun (WGS) entry which is preliminary data.</text>
</comment>
<reference evidence="2 3" key="1">
    <citation type="submission" date="2024-07" db="EMBL/GenBank/DDBJ databases">
        <title>Section-level genome sequencing and comparative genomics of Aspergillus sections Usti and Cavernicolus.</title>
        <authorList>
            <consortium name="Lawrence Berkeley National Laboratory"/>
            <person name="Nybo J.L."/>
            <person name="Vesth T.C."/>
            <person name="Theobald S."/>
            <person name="Frisvad J.C."/>
            <person name="Larsen T.O."/>
            <person name="Kjaerboelling I."/>
            <person name="Rothschild-Mancinelli K."/>
            <person name="Lyhne E.K."/>
            <person name="Kogle M.E."/>
            <person name="Barry K."/>
            <person name="Clum A."/>
            <person name="Na H."/>
            <person name="Ledsgaard L."/>
            <person name="Lin J."/>
            <person name="Lipzen A."/>
            <person name="Kuo A."/>
            <person name="Riley R."/>
            <person name="Mondo S."/>
            <person name="Labutti K."/>
            <person name="Haridas S."/>
            <person name="Pangalinan J."/>
            <person name="Salamov A.A."/>
            <person name="Simmons B.A."/>
            <person name="Magnuson J.K."/>
            <person name="Chen J."/>
            <person name="Drula E."/>
            <person name="Henrissat B."/>
            <person name="Wiebenga A."/>
            <person name="Lubbers R.J."/>
            <person name="Gomes A.C."/>
            <person name="Makela M.R."/>
            <person name="Stajich J."/>
            <person name="Grigoriev I.V."/>
            <person name="Mortensen U.H."/>
            <person name="De Vries R.P."/>
            <person name="Baker S.E."/>
            <person name="Andersen M.R."/>
        </authorList>
    </citation>
    <scope>NUCLEOTIDE SEQUENCE [LARGE SCALE GENOMIC DNA]</scope>
    <source>
        <strain evidence="2 3">CBS 209.92</strain>
    </source>
</reference>
<dbReference type="InterPro" id="IPR029058">
    <property type="entry name" value="AB_hydrolase_fold"/>
</dbReference>